<keyword evidence="5" id="KW-0560">Oxidoreductase</keyword>
<dbReference type="PANTHER" id="PTHR43673">
    <property type="entry name" value="NAD(P)H NITROREDUCTASE YDGI-RELATED"/>
    <property type="match status" value="1"/>
</dbReference>
<dbReference type="PANTHER" id="PTHR43673:SF2">
    <property type="entry name" value="NITROREDUCTASE"/>
    <property type="match status" value="1"/>
</dbReference>
<protein>
    <submittedName>
        <fullName evidence="7">Nitroreductase family protein</fullName>
    </submittedName>
</protein>
<evidence type="ECO:0000256" key="2">
    <source>
        <dbReference type="ARBA" id="ARBA00007118"/>
    </source>
</evidence>
<dbReference type="SUPFAM" id="SSF55469">
    <property type="entry name" value="FMN-dependent nitroreductase-like"/>
    <property type="match status" value="1"/>
</dbReference>
<evidence type="ECO:0000256" key="5">
    <source>
        <dbReference type="ARBA" id="ARBA00023002"/>
    </source>
</evidence>
<comment type="similarity">
    <text evidence="2">Belongs to the nitroreductase family.</text>
</comment>
<evidence type="ECO:0000256" key="3">
    <source>
        <dbReference type="ARBA" id="ARBA00022630"/>
    </source>
</evidence>
<dbReference type="Pfam" id="PF00881">
    <property type="entry name" value="Nitroreductase"/>
    <property type="match status" value="1"/>
</dbReference>
<evidence type="ECO:0000256" key="1">
    <source>
        <dbReference type="ARBA" id="ARBA00001917"/>
    </source>
</evidence>
<gene>
    <name evidence="7" type="ORF">JZY06_00140</name>
</gene>
<dbReference type="InterPro" id="IPR000415">
    <property type="entry name" value="Nitroreductase-like"/>
</dbReference>
<accession>A0A939DXI8</accession>
<keyword evidence="3" id="KW-0285">Flavoprotein</keyword>
<evidence type="ECO:0000313" key="8">
    <source>
        <dbReference type="Proteomes" id="UP000664332"/>
    </source>
</evidence>
<dbReference type="InterPro" id="IPR029479">
    <property type="entry name" value="Nitroreductase"/>
</dbReference>
<keyword evidence="8" id="KW-1185">Reference proteome</keyword>
<dbReference type="EMBL" id="JAFLEQ010000003">
    <property type="protein sequence ID" value="MBN9643044.1"/>
    <property type="molecule type" value="Genomic_DNA"/>
</dbReference>
<feature type="domain" description="Nitroreductase" evidence="6">
    <location>
        <begin position="9"/>
        <end position="173"/>
    </location>
</feature>
<dbReference type="Gene3D" id="3.40.109.10">
    <property type="entry name" value="NADH Oxidase"/>
    <property type="match status" value="1"/>
</dbReference>
<proteinExistence type="inferred from homology"/>
<reference evidence="7" key="1">
    <citation type="submission" date="2021-03" db="EMBL/GenBank/DDBJ databases">
        <authorList>
            <person name="Sun Q."/>
        </authorList>
    </citation>
    <scope>NUCLEOTIDE SEQUENCE</scope>
    <source>
        <strain evidence="7">CCM 8862</strain>
    </source>
</reference>
<dbReference type="GO" id="GO:0016491">
    <property type="term" value="F:oxidoreductase activity"/>
    <property type="evidence" value="ECO:0007669"/>
    <property type="project" value="UniProtKB-KW"/>
</dbReference>
<name>A0A939DXI8_9CORY</name>
<comment type="caution">
    <text evidence="7">The sequence shown here is derived from an EMBL/GenBank/DDBJ whole genome shotgun (WGS) entry which is preliminary data.</text>
</comment>
<keyword evidence="4" id="KW-0288">FMN</keyword>
<dbReference type="Proteomes" id="UP000664332">
    <property type="component" value="Unassembled WGS sequence"/>
</dbReference>
<evidence type="ECO:0000259" key="6">
    <source>
        <dbReference type="Pfam" id="PF00881"/>
    </source>
</evidence>
<evidence type="ECO:0000313" key="7">
    <source>
        <dbReference type="EMBL" id="MBN9643044.1"/>
    </source>
</evidence>
<dbReference type="CDD" id="cd02062">
    <property type="entry name" value="Nitro_FMN_reductase"/>
    <property type="match status" value="1"/>
</dbReference>
<dbReference type="RefSeq" id="WP_207117463.1">
    <property type="nucleotide sequence ID" value="NZ_JAFLEQ010000003.1"/>
</dbReference>
<comment type="cofactor">
    <cofactor evidence="1">
        <name>FMN</name>
        <dbReference type="ChEBI" id="CHEBI:58210"/>
    </cofactor>
</comment>
<sequence>MTSFHDLAATRRANRSFTGEPVDEKVLDRICATALEAPSAFNTQMRDLVVVRDETVKKALVAASGQQQFLDAPVVLVAVGFTGALPPDADELFPRAKQDFITGFYAQRNNPHTLREHALRGAMLLASFAMMAATEEGLATCPTTGWDEQGVKQAIGLGDRDDAVIALLVTVGHSDTVPPHPGRQANRRVDDSY</sequence>
<organism evidence="7 8">
    <name type="scientific">Corynebacterium mendelii</name>
    <dbReference type="NCBI Taxonomy" id="2765362"/>
    <lineage>
        <taxon>Bacteria</taxon>
        <taxon>Bacillati</taxon>
        <taxon>Actinomycetota</taxon>
        <taxon>Actinomycetes</taxon>
        <taxon>Mycobacteriales</taxon>
        <taxon>Corynebacteriaceae</taxon>
        <taxon>Corynebacterium</taxon>
    </lineage>
</organism>
<dbReference type="AlphaFoldDB" id="A0A939DXI8"/>
<evidence type="ECO:0000256" key="4">
    <source>
        <dbReference type="ARBA" id="ARBA00022643"/>
    </source>
</evidence>